<evidence type="ECO:0000256" key="3">
    <source>
        <dbReference type="ARBA" id="ARBA00004922"/>
    </source>
</evidence>
<dbReference type="OrthoDB" id="432292at2759"/>
<feature type="domain" description="Ribophorin II N-terminal" evidence="13">
    <location>
        <begin position="29"/>
        <end position="264"/>
    </location>
</feature>
<dbReference type="AlphaFoldDB" id="A0A0N4UKW0"/>
<evidence type="ECO:0000256" key="1">
    <source>
        <dbReference type="ARBA" id="ARBA00002791"/>
    </source>
</evidence>
<evidence type="ECO:0000259" key="14">
    <source>
        <dbReference type="Pfam" id="PF23860"/>
    </source>
</evidence>
<dbReference type="Pfam" id="PF25147">
    <property type="entry name" value="Ribophorin_II_C"/>
    <property type="match status" value="1"/>
</dbReference>
<name>A0A0N4UKW0_DRAME</name>
<feature type="transmembrane region" description="Helical" evidence="12">
    <location>
        <begin position="589"/>
        <end position="609"/>
    </location>
</feature>
<comment type="similarity">
    <text evidence="4 12">Belongs to the SWP1 family.</text>
</comment>
<comment type="caution">
    <text evidence="12">Lacks conserved residue(s) required for the propagation of feature annotation.</text>
</comment>
<dbReference type="GO" id="GO:0006487">
    <property type="term" value="P:protein N-linked glycosylation"/>
    <property type="evidence" value="ECO:0007669"/>
    <property type="project" value="UniProtKB-UniRule"/>
</dbReference>
<proteinExistence type="inferred from homology"/>
<evidence type="ECO:0000313" key="18">
    <source>
        <dbReference type="Proteomes" id="UP000038040"/>
    </source>
</evidence>
<dbReference type="GO" id="GO:0008250">
    <property type="term" value="C:oligosaccharyltransferase complex"/>
    <property type="evidence" value="ECO:0007669"/>
    <property type="project" value="UniProtKB-UniRule"/>
</dbReference>
<reference evidence="20" key="1">
    <citation type="submission" date="2017-02" db="UniProtKB">
        <authorList>
            <consortium name="WormBaseParasite"/>
        </authorList>
    </citation>
    <scope>IDENTIFICATION</scope>
</reference>
<evidence type="ECO:0000256" key="12">
    <source>
        <dbReference type="RuleBase" id="RU366029"/>
    </source>
</evidence>
<evidence type="ECO:0000259" key="15">
    <source>
        <dbReference type="Pfam" id="PF23861"/>
    </source>
</evidence>
<feature type="domain" description="Ribophorin II second" evidence="15">
    <location>
        <begin position="273"/>
        <end position="376"/>
    </location>
</feature>
<feature type="domain" description="Ribophorin II C-terminal" evidence="16">
    <location>
        <begin position="547"/>
        <end position="638"/>
    </location>
</feature>
<feature type="domain" description="Ribophorin II third" evidence="14">
    <location>
        <begin position="385"/>
        <end position="518"/>
    </location>
</feature>
<dbReference type="UniPathway" id="UPA00378"/>
<comment type="function">
    <text evidence="1 12">Subunit of the oligosaccharyl transferase (OST) complex that catalyzes the initial transfer of a defined glycan (Glc(3)Man(9)GlcNAc(2) in eukaryotes) from the lipid carrier dolichol-pyrophosphate to an asparagine residue within an Asn-X-Ser/Thr consensus motif in nascent polypeptide chains, the first step in protein N-glycosylation. N-glycosylation occurs cotranslationally and the complex associates with the Sec61 complex at the channel-forming translocon complex that mediates protein translocation across the endoplasmic reticulum (ER). All subunits are required for a maximal enzyme activity.</text>
</comment>
<evidence type="ECO:0000256" key="10">
    <source>
        <dbReference type="ARBA" id="ARBA00023136"/>
    </source>
</evidence>
<evidence type="ECO:0000313" key="17">
    <source>
        <dbReference type="EMBL" id="VDN52429.1"/>
    </source>
</evidence>
<evidence type="ECO:0000256" key="11">
    <source>
        <dbReference type="ARBA" id="ARBA00046750"/>
    </source>
</evidence>
<evidence type="ECO:0000259" key="13">
    <source>
        <dbReference type="Pfam" id="PF05817"/>
    </source>
</evidence>
<dbReference type="Pfam" id="PF05817">
    <property type="entry name" value="Ribophorin_II"/>
    <property type="match status" value="1"/>
</dbReference>
<dbReference type="EMBL" id="UYYG01000059">
    <property type="protein sequence ID" value="VDN52429.1"/>
    <property type="molecule type" value="Genomic_DNA"/>
</dbReference>
<dbReference type="InterPro" id="IPR055374">
    <property type="entry name" value="Ribophorin_II_3rd"/>
</dbReference>
<keyword evidence="19" id="KW-1185">Reference proteome</keyword>
<evidence type="ECO:0000256" key="4">
    <source>
        <dbReference type="ARBA" id="ARBA00009038"/>
    </source>
</evidence>
<keyword evidence="9 12" id="KW-1133">Transmembrane helix</keyword>
<dbReference type="InterPro" id="IPR055375">
    <property type="entry name" value="Ribophorin_II_2nd"/>
</dbReference>
<keyword evidence="8 12" id="KW-0256">Endoplasmic reticulum</keyword>
<dbReference type="InterPro" id="IPR008814">
    <property type="entry name" value="Swp1"/>
</dbReference>
<feature type="chain" id="PRO_5033762611" description="Dolichyl-diphosphooligosaccharide--protein glycosyltransferase subunit 2" evidence="12">
    <location>
        <begin position="20"/>
        <end position="641"/>
    </location>
</feature>
<accession>A0A0N4UKW0</accession>
<comment type="pathway">
    <text evidence="3 12">Protein modification; protein glycosylation.</text>
</comment>
<organism evidence="18 20">
    <name type="scientific">Dracunculus medinensis</name>
    <name type="common">Guinea worm</name>
    <dbReference type="NCBI Taxonomy" id="318479"/>
    <lineage>
        <taxon>Eukaryota</taxon>
        <taxon>Metazoa</taxon>
        <taxon>Ecdysozoa</taxon>
        <taxon>Nematoda</taxon>
        <taxon>Chromadorea</taxon>
        <taxon>Rhabditida</taxon>
        <taxon>Spirurina</taxon>
        <taxon>Dracunculoidea</taxon>
        <taxon>Dracunculidae</taxon>
        <taxon>Dracunculus</taxon>
    </lineage>
</organism>
<protein>
    <recommendedName>
        <fullName evidence="5 12">Dolichyl-diphosphooligosaccharide--protein glycosyltransferase subunit 2</fullName>
    </recommendedName>
    <alternativeName>
        <fullName evidence="12">Ribophorin-2</fullName>
    </alternativeName>
</protein>
<keyword evidence="6 12" id="KW-0812">Transmembrane</keyword>
<keyword evidence="7 12" id="KW-0732">Signal</keyword>
<dbReference type="InterPro" id="IPR055373">
    <property type="entry name" value="Ribophorin_II_N"/>
</dbReference>
<evidence type="ECO:0000256" key="8">
    <source>
        <dbReference type="ARBA" id="ARBA00022824"/>
    </source>
</evidence>
<comment type="subcellular location">
    <subcellularLocation>
        <location evidence="2 12">Endoplasmic reticulum membrane</location>
        <topology evidence="2 12">Multi-pass membrane protein</topology>
    </subcellularLocation>
</comment>
<evidence type="ECO:0000256" key="7">
    <source>
        <dbReference type="ARBA" id="ARBA00022729"/>
    </source>
</evidence>
<evidence type="ECO:0000256" key="6">
    <source>
        <dbReference type="ARBA" id="ARBA00022692"/>
    </source>
</evidence>
<evidence type="ECO:0000256" key="9">
    <source>
        <dbReference type="ARBA" id="ARBA00022989"/>
    </source>
</evidence>
<evidence type="ECO:0000256" key="2">
    <source>
        <dbReference type="ARBA" id="ARBA00004477"/>
    </source>
</evidence>
<reference evidence="17 19" key="2">
    <citation type="submission" date="2018-11" db="EMBL/GenBank/DDBJ databases">
        <authorList>
            <consortium name="Pathogen Informatics"/>
        </authorList>
    </citation>
    <scope>NUCLEOTIDE SEQUENCE [LARGE SCALE GENOMIC DNA]</scope>
</reference>
<dbReference type="WBParaSite" id="DME_0000839601-mRNA-1">
    <property type="protein sequence ID" value="DME_0000839601-mRNA-1"/>
    <property type="gene ID" value="DME_0000839601"/>
</dbReference>
<evidence type="ECO:0000313" key="19">
    <source>
        <dbReference type="Proteomes" id="UP000274756"/>
    </source>
</evidence>
<feature type="signal peptide" evidence="12">
    <location>
        <begin position="1"/>
        <end position="19"/>
    </location>
</feature>
<dbReference type="PANTHER" id="PTHR12640">
    <property type="entry name" value="RIBOPHORIN II"/>
    <property type="match status" value="1"/>
</dbReference>
<comment type="subunit">
    <text evidence="11">Component of the oligosaccharyltransferase (OST) complex. OST exists in two different complex forms which contain common core subunits RPN1, RPN2, OST48, OST4, DAD1 and TMEM258, either STT3A or STT3B as catalytic subunits, and form-specific accessory subunits. STT3A complex assembly occurs through the formation of 3 subcomplexes. Subcomplex 1 contains RPN1 and TMEM258, subcomplex 2 contains the STT3A-specific subunits STT3A, DC2/OSTC, and KCP2 as well as the core subunit OST4, and subcomplex 3 contains RPN2, DAD1, and OST48. The STT3A complex can form stable complexes with the Sec61 complex or with both the Sec61 and TRAP complexes. Interacts with DDI2. Interacts with TMEM35A/NACHO.</text>
</comment>
<dbReference type="Proteomes" id="UP000038040">
    <property type="component" value="Unplaced"/>
</dbReference>
<evidence type="ECO:0000259" key="16">
    <source>
        <dbReference type="Pfam" id="PF25147"/>
    </source>
</evidence>
<dbReference type="PANTHER" id="PTHR12640:SF0">
    <property type="entry name" value="DOLICHYL-DIPHOSPHOOLIGOSACCHARIDE--PROTEIN GLYCOSYLTRANSFERASE SUBUNIT 2"/>
    <property type="match status" value="1"/>
</dbReference>
<gene>
    <name evidence="17" type="ORF">DME_LOCUS2402</name>
</gene>
<dbReference type="Pfam" id="PF23860">
    <property type="entry name" value="Ribophorin_II_3rd"/>
    <property type="match status" value="1"/>
</dbReference>
<dbReference type="Pfam" id="PF23861">
    <property type="entry name" value="Ribophorin_II_2nd"/>
    <property type="match status" value="1"/>
</dbReference>
<evidence type="ECO:0000256" key="5">
    <source>
        <dbReference type="ARBA" id="ARBA00017612"/>
    </source>
</evidence>
<dbReference type="InterPro" id="IPR056790">
    <property type="entry name" value="Ribophorin_II_C"/>
</dbReference>
<dbReference type="Proteomes" id="UP000274756">
    <property type="component" value="Unassembled WGS sequence"/>
</dbReference>
<keyword evidence="10 12" id="KW-0472">Membrane</keyword>
<sequence>MNAPFSLIVLLWIVKPLFSATPFLNSYLDETSRQYLQKVFNDAANTKKLSAIHYGVSGLKILGTPLNIKQQQIICENIPKYNIEGIEDIYHLLSIATNLNKCDIGQNEIAGKTVKEVLANTGATSKDIFFALSVAAMIKQKLANNEASIRLVAALKTNSTPHSLAYGLNAAALLDMEAAARFLTYADDLISQADEIDGKYLQLENGLPVTALAVHGIYALADKLKKSPSIKSDEAIKLTNYLLSRKMIQLDYAAYLLTITLKRLATNSFQVPVVFSLASKIEVTDITQPIKLRICNVLGESVGPLSITLDVATHVISKEAIAVTKSFTKVTTDKTGTLYQVSLDGARRRGFYNLALTAGSQDKRLIGTNGVSIVVKLLAKIRIEDISIAVFDRELTKPTTTYSAKEGTKLGKVLEADDHTKIEIKFTVREAKSNDAVTVHQAFVAFVNQETAQEIIYVATADSSNTYIFDMAIFYFFFLDLDKSWKDFEGFSGKYFVRLIIGDAAISYALDWNLVDVNMKLPSLPSTPFKKSELVIYDPLPIIEHIFREPEKRPSQIVSDAFSVVCLLPLLWLRVGINFGNMPLSPLPMLFHAGLFAIFGLYFLFWLHLNMFQTLKYLSVLGTFTFITGNRLLRTMGQKEK</sequence>
<dbReference type="STRING" id="318479.A0A0N4UKW0"/>
<evidence type="ECO:0000313" key="20">
    <source>
        <dbReference type="WBParaSite" id="DME_0000839601-mRNA-1"/>
    </source>
</evidence>